<sequence>MFLTVQDNNTELTMTHEQIANLLRKRKDKVKQSMERLESKGIIKLTPVGEVNHLGQTVTMLHVNERDSYIVVAQMSPEFTAALVDEWKALKEEKQKGLLSLPDFTNPAEAARAWAEQYENNLRLVQEKETLLIENKEVKDYSERQGKYISALEDQHAKGITIPMFCKELNGVNVNQVQNFLSEEKNWMRKDKGGWVASGYTRDKYLSVKFVQGHDGVDRPTCYLTKKGAALIYKYYCRQELPMKKTWNGEITPQRYLPIIGVEE</sequence>
<keyword evidence="2" id="KW-1185">Reference proteome</keyword>
<dbReference type="Proteomes" id="UP000007502">
    <property type="component" value="Segment"/>
</dbReference>
<dbReference type="GO" id="GO:0003677">
    <property type="term" value="F:DNA binding"/>
    <property type="evidence" value="ECO:0007669"/>
    <property type="project" value="UniProtKB-KW"/>
</dbReference>
<protein>
    <submittedName>
        <fullName evidence="1">Putative DNA-binding protein Roi</fullName>
    </submittedName>
</protein>
<gene>
    <name evidence="1" type="primary">ORF112</name>
</gene>
<evidence type="ECO:0000313" key="1">
    <source>
        <dbReference type="EMBL" id="ADX87928.1"/>
    </source>
</evidence>
<accession>F1D1D4</accession>
<name>F1D1D4_9CAUD</name>
<organism evidence="1 2">
    <name type="scientific">Vibrio phage ICP1</name>
    <dbReference type="NCBI Taxonomy" id="979525"/>
    <lineage>
        <taxon>Viruses</taxon>
        <taxon>Duplodnaviria</taxon>
        <taxon>Heunggongvirae</taxon>
        <taxon>Uroviricota</taxon>
        <taxon>Caudoviricetes</taxon>
        <taxon>Mohonavirus</taxon>
        <taxon>Mohonavirus ICP1</taxon>
    </lineage>
</organism>
<dbReference type="EMBL" id="HQ641347">
    <property type="protein sequence ID" value="ADX87928.1"/>
    <property type="molecule type" value="Genomic_DNA"/>
</dbReference>
<dbReference type="KEGG" id="vg:10228591"/>
<proteinExistence type="predicted"/>
<dbReference type="GeneID" id="10228591"/>
<evidence type="ECO:0000313" key="2">
    <source>
        <dbReference type="Proteomes" id="UP000007502"/>
    </source>
</evidence>
<dbReference type="OrthoDB" id="5682at10239"/>
<keyword evidence="1" id="KW-0238">DNA-binding</keyword>
<reference evidence="1 2" key="1">
    <citation type="journal article" date="2011" name="MBio">
        <title>Evidence of a dominant lineage of Vibrio cholerae-specific lytic bacteriophages shed by cholera patients over a 10-year period in Dhaka, Bangladesh.</title>
        <authorList>
            <person name="Seed K.D."/>
            <person name="Bodi K.L."/>
            <person name="Kropinski A.M."/>
            <person name="Ackermann H.W."/>
            <person name="Calderwood S.B."/>
            <person name="Qadri F."/>
            <person name="Camilli A."/>
        </authorList>
    </citation>
    <scope>NUCLEOTIDE SEQUENCE [LARGE SCALE GENOMIC DNA]</scope>
</reference>
<dbReference type="RefSeq" id="YP_004251053.1">
    <property type="nucleotide sequence ID" value="NC_015157.1"/>
</dbReference>